<dbReference type="InterPro" id="IPR020846">
    <property type="entry name" value="MFS_dom"/>
</dbReference>
<keyword evidence="9" id="KW-1185">Reference proteome</keyword>
<feature type="transmembrane region" description="Helical" evidence="6">
    <location>
        <begin position="140"/>
        <end position="160"/>
    </location>
</feature>
<evidence type="ECO:0000256" key="5">
    <source>
        <dbReference type="SAM" id="MobiDB-lite"/>
    </source>
</evidence>
<keyword evidence="4 6" id="KW-0472">Membrane</keyword>
<feature type="transmembrane region" description="Helical" evidence="6">
    <location>
        <begin position="110"/>
        <end position="128"/>
    </location>
</feature>
<dbReference type="Pfam" id="PF07690">
    <property type="entry name" value="MFS_1"/>
    <property type="match status" value="1"/>
</dbReference>
<name>A0ABY1N2V2_9ACTN</name>
<dbReference type="EMBL" id="FXTG01000006">
    <property type="protein sequence ID" value="SMO79336.1"/>
    <property type="molecule type" value="Genomic_DNA"/>
</dbReference>
<dbReference type="PROSITE" id="PS00217">
    <property type="entry name" value="SUGAR_TRANSPORT_2"/>
    <property type="match status" value="1"/>
</dbReference>
<feature type="transmembrane region" description="Helical" evidence="6">
    <location>
        <begin position="444"/>
        <end position="461"/>
    </location>
</feature>
<keyword evidence="2 6" id="KW-0812">Transmembrane</keyword>
<evidence type="ECO:0000313" key="8">
    <source>
        <dbReference type="EMBL" id="SMO79336.1"/>
    </source>
</evidence>
<evidence type="ECO:0000313" key="9">
    <source>
        <dbReference type="Proteomes" id="UP000315460"/>
    </source>
</evidence>
<evidence type="ECO:0000256" key="4">
    <source>
        <dbReference type="ARBA" id="ARBA00023136"/>
    </source>
</evidence>
<dbReference type="InterPro" id="IPR036259">
    <property type="entry name" value="MFS_trans_sf"/>
</dbReference>
<reference evidence="8 9" key="1">
    <citation type="submission" date="2017-05" db="EMBL/GenBank/DDBJ databases">
        <authorList>
            <person name="Varghese N."/>
            <person name="Submissions S."/>
        </authorList>
    </citation>
    <scope>NUCLEOTIDE SEQUENCE [LARGE SCALE GENOMIC DNA]</scope>
    <source>
        <strain evidence="8 9">DSM 45139</strain>
    </source>
</reference>
<proteinExistence type="predicted"/>
<organism evidence="8 9">
    <name type="scientific">Dietzia kunjamensis subsp. schimae</name>
    <dbReference type="NCBI Taxonomy" id="498198"/>
    <lineage>
        <taxon>Bacteria</taxon>
        <taxon>Bacillati</taxon>
        <taxon>Actinomycetota</taxon>
        <taxon>Actinomycetes</taxon>
        <taxon>Mycobacteriales</taxon>
        <taxon>Dietziaceae</taxon>
        <taxon>Dietzia</taxon>
    </lineage>
</organism>
<dbReference type="InterPro" id="IPR011701">
    <property type="entry name" value="MFS"/>
</dbReference>
<feature type="region of interest" description="Disordered" evidence="5">
    <location>
        <begin position="1"/>
        <end position="26"/>
    </location>
</feature>
<feature type="transmembrane region" description="Helical" evidence="6">
    <location>
        <begin position="196"/>
        <end position="218"/>
    </location>
</feature>
<evidence type="ECO:0000259" key="7">
    <source>
        <dbReference type="PROSITE" id="PS50850"/>
    </source>
</evidence>
<dbReference type="PANTHER" id="PTHR23508">
    <property type="entry name" value="CARBOXYLIC ACID TRANSPORTER PROTEIN HOMOLOG"/>
    <property type="match status" value="1"/>
</dbReference>
<dbReference type="PROSITE" id="PS50850">
    <property type="entry name" value="MFS"/>
    <property type="match status" value="1"/>
</dbReference>
<dbReference type="InterPro" id="IPR005829">
    <property type="entry name" value="Sugar_transporter_CS"/>
</dbReference>
<feature type="transmembrane region" description="Helical" evidence="6">
    <location>
        <begin position="376"/>
        <end position="399"/>
    </location>
</feature>
<gene>
    <name evidence="8" type="ORF">SAMN06265174_10692</name>
</gene>
<dbReference type="Gene3D" id="1.20.1250.20">
    <property type="entry name" value="MFS general substrate transporter like domains"/>
    <property type="match status" value="1"/>
</dbReference>
<feature type="transmembrane region" description="Helical" evidence="6">
    <location>
        <begin position="283"/>
        <end position="304"/>
    </location>
</feature>
<dbReference type="CDD" id="cd17365">
    <property type="entry name" value="MFS_PcaK_like"/>
    <property type="match status" value="1"/>
</dbReference>
<evidence type="ECO:0000256" key="1">
    <source>
        <dbReference type="ARBA" id="ARBA00004651"/>
    </source>
</evidence>
<feature type="transmembrane region" description="Helical" evidence="6">
    <location>
        <begin position="37"/>
        <end position="60"/>
    </location>
</feature>
<keyword evidence="3 6" id="KW-1133">Transmembrane helix</keyword>
<evidence type="ECO:0000256" key="6">
    <source>
        <dbReference type="SAM" id="Phobius"/>
    </source>
</evidence>
<evidence type="ECO:0000256" key="2">
    <source>
        <dbReference type="ARBA" id="ARBA00022692"/>
    </source>
</evidence>
<feature type="transmembrane region" description="Helical" evidence="6">
    <location>
        <begin position="324"/>
        <end position="345"/>
    </location>
</feature>
<feature type="transmembrane region" description="Helical" evidence="6">
    <location>
        <begin position="72"/>
        <end position="98"/>
    </location>
</feature>
<feature type="transmembrane region" description="Helical" evidence="6">
    <location>
        <begin position="167"/>
        <end position="190"/>
    </location>
</feature>
<feature type="transmembrane region" description="Helical" evidence="6">
    <location>
        <begin position="411"/>
        <end position="438"/>
    </location>
</feature>
<comment type="subcellular location">
    <subcellularLocation>
        <location evidence="1">Cell membrane</location>
        <topology evidence="1">Multi-pass membrane protein</topology>
    </subcellularLocation>
</comment>
<feature type="domain" description="Major facilitator superfamily (MFS) profile" evidence="7">
    <location>
        <begin position="40"/>
        <end position="466"/>
    </location>
</feature>
<dbReference type="SUPFAM" id="SSF103473">
    <property type="entry name" value="MFS general substrate transporter"/>
    <property type="match status" value="1"/>
</dbReference>
<comment type="caution">
    <text evidence="8">The sequence shown here is derived from an EMBL/GenBank/DDBJ whole genome shotgun (WGS) entry which is preliminary data.</text>
</comment>
<accession>A0ABY1N2V2</accession>
<feature type="transmembrane region" description="Helical" evidence="6">
    <location>
        <begin position="352"/>
        <end position="370"/>
    </location>
</feature>
<sequence>MSSSTPAPSSRPVPSSPPGRTIPAPEVWESPAHRRTVYGVLAVVALAILFDGYDLVIYGAVLPTLMADPTQIGALGAAQAGALGSYALVGVMIGALTAGAVGDRIGRRRIMLGAIAWFSVGMAATAFARDITTFGVLRLLTGLGIGAIVATAGAIIAEFAPAGRRNLFNAVVYSGIPAGGVLASALAMVLRDHIGWRGLFLIGAVPLVLVLPYAWFALPESPRWLASRGRTRQAAEVCASMGLPLEMAAAPGAPRTADTTPRDDRDDDKVAARTGFAALLSPAYRLGTLLLGFMSFAGLLLTYGLNTWLPTIMENYGIDAKSSLGFLLVLNGGAIVGGLAASWLADRHGPRVIVACSFVLATLALVAITVSPPFVLVVALVAAAGIGTIGTQVLLYGFVSNYYETGARAAGVAWCAGFGRLGGILGPVIGGFLVAAGLEADTSFLVFGGIALAGAALTLAVPRSPAQSEPVAVPDEVTPLDFDPPAAAVAGEPVAAEPVEHAGSDLR</sequence>
<evidence type="ECO:0000256" key="3">
    <source>
        <dbReference type="ARBA" id="ARBA00022989"/>
    </source>
</evidence>
<dbReference type="Proteomes" id="UP000315460">
    <property type="component" value="Unassembled WGS sequence"/>
</dbReference>
<dbReference type="PANTHER" id="PTHR23508:SF10">
    <property type="entry name" value="CARBOXYLIC ACID TRANSPORTER PROTEIN HOMOLOG"/>
    <property type="match status" value="1"/>
</dbReference>
<protein>
    <submittedName>
        <fullName evidence="8">MFS transporter, AAHS family, benzoate transport protein</fullName>
    </submittedName>
</protein>